<gene>
    <name evidence="5" type="ORF">G7Y89_g9798</name>
</gene>
<reference evidence="5 6" key="1">
    <citation type="submission" date="2020-03" db="EMBL/GenBank/DDBJ databases">
        <title>Draft Genome Sequence of Cudoniella acicularis.</title>
        <authorList>
            <person name="Buettner E."/>
            <person name="Kellner H."/>
        </authorList>
    </citation>
    <scope>NUCLEOTIDE SEQUENCE [LARGE SCALE GENOMIC DNA]</scope>
    <source>
        <strain evidence="5 6">DSM 108380</strain>
    </source>
</reference>
<comment type="similarity">
    <text evidence="1">Belongs to the AVL9 family.</text>
</comment>
<dbReference type="Pfam" id="PF09794">
    <property type="entry name" value="Avl9"/>
    <property type="match status" value="1"/>
</dbReference>
<feature type="compositionally biased region" description="Polar residues" evidence="2">
    <location>
        <begin position="942"/>
        <end position="952"/>
    </location>
</feature>
<feature type="domain" description="UDENN" evidence="4">
    <location>
        <begin position="356"/>
        <end position="798"/>
    </location>
</feature>
<feature type="signal peptide" evidence="3">
    <location>
        <begin position="1"/>
        <end position="25"/>
    </location>
</feature>
<evidence type="ECO:0000313" key="6">
    <source>
        <dbReference type="Proteomes" id="UP000566819"/>
    </source>
</evidence>
<evidence type="ECO:0000259" key="4">
    <source>
        <dbReference type="PROSITE" id="PS50211"/>
    </source>
</evidence>
<dbReference type="EMBL" id="JAAMPI010000823">
    <property type="protein sequence ID" value="KAF4628354.1"/>
    <property type="molecule type" value="Genomic_DNA"/>
</dbReference>
<dbReference type="InterPro" id="IPR018307">
    <property type="entry name" value="ABL9/DENND6_dom"/>
</dbReference>
<feature type="region of interest" description="Disordered" evidence="2">
    <location>
        <begin position="918"/>
        <end position="963"/>
    </location>
</feature>
<evidence type="ECO:0000313" key="5">
    <source>
        <dbReference type="EMBL" id="KAF4628354.1"/>
    </source>
</evidence>
<feature type="compositionally biased region" description="Basic and acidic residues" evidence="2">
    <location>
        <begin position="857"/>
        <end position="875"/>
    </location>
</feature>
<evidence type="ECO:0000256" key="2">
    <source>
        <dbReference type="SAM" id="MobiDB-lite"/>
    </source>
</evidence>
<protein>
    <recommendedName>
        <fullName evidence="4">UDENN domain-containing protein</fullName>
    </recommendedName>
</protein>
<sequence length="1072" mass="120332">MSLPNYFTSRTILLALASLVAIASAFSLENDDQHPLHAHTNSNFSVGFSLQSSYGAAAVIFEGVDGTLETYTRIYEPGYLYQQVMTKLSLQSSQHVAPPYENDGEYWADQPRKGARMALKTLGLPASYEVGVLAQVIQHLRSQLEFDFGISLSEAVFTSSHLLALYQDDLEDAAENVGIKYVAPRWQFKPILWETATAYAGHGLGMCQHWRDETRCREENTQLPETTVLAVHYSRNALTVSLAEIQTAFDTWEPDYRRVENFTLGGDAIPGYPSSNEYWANVKETLLEIMDKYPLFARPNIVMVTGDMAYGYFMEFLKETLYDYLGRHWEVTRSPTMDGKETGSTPPAPEINGFIPLVTVVGFHHARGPEVESWYGVEEGVDPAADNDWPLLPFMALSDGAHASSEDFSYFTLLRPARGSLPATSLFGISCTRQMDASLLINRPADVTRSTVQKAVVVIADSPQFFGMLRERLSVVTSAWFAQKEFTDTEILKRFQDSLKEEKERGVGLAEEDREEYLGMSLRELVREFRWQTLVLFKCCLLQPKMLFFGSRCERLCMMQFSLISLIPGLIRNLQDCADPDLDSYEKQLVKPTSLKTSDRSSLLSYMGLPLQIFGKGSLFGPYTPLQQLDILADYGTKSYIVGSTNSLLLQQKDRYSDILINLDEMTINITSSSLRSALTLSAADRRWMDFITQSVNDTWDESNPGRPKTMGYVGSEEFIRLQFEEYLLSLISAVKCHNYLNHHAHNPKAMLPQVEGDPSSDFGNDWIEAWTRSENYRIWERNTDSHLFDIVEPKHPCAGGLTIDDVQRRIAEQVKEFHLDERFAVGKEVLGRNLQAGREKASTVFNKLYADMEALKESQRRKHEEARREAEKDGTPMPSPGFAPDLNGAKQTVQSVSSKAGAYIGSWGTWMGEKRKTGWGRAAAPHKGKENTPSPPRSMRNGKSTDTARSTSMDDRPKTGQSYEESIFDAEGNEGNGSVKEVKRADIVHSHRPHPSKFHEEMNDFIDAPKDITKVIPRDAPKSTTVVVPDVVVVEESKKWEETIPNKADPAERTSAVAEAVEDATATPISP</sequence>
<dbReference type="InterPro" id="IPR051731">
    <property type="entry name" value="DENND11/AVL9_GEFs"/>
</dbReference>
<dbReference type="AlphaFoldDB" id="A0A8H4RDZ2"/>
<dbReference type="GO" id="GO:0005737">
    <property type="term" value="C:cytoplasm"/>
    <property type="evidence" value="ECO:0007669"/>
    <property type="project" value="TreeGrafter"/>
</dbReference>
<comment type="caution">
    <text evidence="5">The sequence shown here is derived from an EMBL/GenBank/DDBJ whole genome shotgun (WGS) entry which is preliminary data.</text>
</comment>
<feature type="compositionally biased region" description="Low complexity" evidence="2">
    <location>
        <begin position="1057"/>
        <end position="1072"/>
    </location>
</feature>
<proteinExistence type="inferred from homology"/>
<keyword evidence="6" id="KW-1185">Reference proteome</keyword>
<dbReference type="Proteomes" id="UP000566819">
    <property type="component" value="Unassembled WGS sequence"/>
</dbReference>
<dbReference type="PANTHER" id="PTHR31017:SF1">
    <property type="entry name" value="LATE SECRETORY PATHWAY PROTEIN AVL9 HOMOLOG"/>
    <property type="match status" value="1"/>
</dbReference>
<feature type="chain" id="PRO_5034083626" description="UDENN domain-containing protein" evidence="3">
    <location>
        <begin position="26"/>
        <end position="1072"/>
    </location>
</feature>
<evidence type="ECO:0000256" key="3">
    <source>
        <dbReference type="SAM" id="SignalP"/>
    </source>
</evidence>
<feature type="region of interest" description="Disordered" evidence="2">
    <location>
        <begin position="1044"/>
        <end position="1072"/>
    </location>
</feature>
<feature type="compositionally biased region" description="Basic and acidic residues" evidence="2">
    <location>
        <begin position="1044"/>
        <end position="1053"/>
    </location>
</feature>
<dbReference type="PROSITE" id="PS50211">
    <property type="entry name" value="DENN"/>
    <property type="match status" value="1"/>
</dbReference>
<name>A0A8H4RDZ2_9HELO</name>
<evidence type="ECO:0000256" key="1">
    <source>
        <dbReference type="ARBA" id="ARBA00038178"/>
    </source>
</evidence>
<dbReference type="PANTHER" id="PTHR31017">
    <property type="entry name" value="LATE SECRETORY PATHWAY PROTEIN AVL9-RELATED"/>
    <property type="match status" value="1"/>
</dbReference>
<accession>A0A8H4RDZ2</accession>
<feature type="region of interest" description="Disordered" evidence="2">
    <location>
        <begin position="857"/>
        <end position="894"/>
    </location>
</feature>
<dbReference type="OrthoDB" id="26278at2759"/>
<dbReference type="InterPro" id="IPR037516">
    <property type="entry name" value="Tripartite_DENN"/>
</dbReference>
<organism evidence="5 6">
    <name type="scientific">Cudoniella acicularis</name>
    <dbReference type="NCBI Taxonomy" id="354080"/>
    <lineage>
        <taxon>Eukaryota</taxon>
        <taxon>Fungi</taxon>
        <taxon>Dikarya</taxon>
        <taxon>Ascomycota</taxon>
        <taxon>Pezizomycotina</taxon>
        <taxon>Leotiomycetes</taxon>
        <taxon>Helotiales</taxon>
        <taxon>Tricladiaceae</taxon>
        <taxon>Cudoniella</taxon>
    </lineage>
</organism>
<keyword evidence="3" id="KW-0732">Signal</keyword>